<organism evidence="2 3">
    <name type="scientific">Amanita muscaria (strain Koide BX008)</name>
    <dbReference type="NCBI Taxonomy" id="946122"/>
    <lineage>
        <taxon>Eukaryota</taxon>
        <taxon>Fungi</taxon>
        <taxon>Dikarya</taxon>
        <taxon>Basidiomycota</taxon>
        <taxon>Agaricomycotina</taxon>
        <taxon>Agaricomycetes</taxon>
        <taxon>Agaricomycetidae</taxon>
        <taxon>Agaricales</taxon>
        <taxon>Pluteineae</taxon>
        <taxon>Amanitaceae</taxon>
        <taxon>Amanita</taxon>
    </lineage>
</organism>
<dbReference type="AlphaFoldDB" id="A0A0C2WUK5"/>
<reference evidence="2 3" key="1">
    <citation type="submission" date="2014-04" db="EMBL/GenBank/DDBJ databases">
        <title>Evolutionary Origins and Diversification of the Mycorrhizal Mutualists.</title>
        <authorList>
            <consortium name="DOE Joint Genome Institute"/>
            <consortium name="Mycorrhizal Genomics Consortium"/>
            <person name="Kohler A."/>
            <person name="Kuo A."/>
            <person name="Nagy L.G."/>
            <person name="Floudas D."/>
            <person name="Copeland A."/>
            <person name="Barry K.W."/>
            <person name="Cichocki N."/>
            <person name="Veneault-Fourrey C."/>
            <person name="LaButti K."/>
            <person name="Lindquist E.A."/>
            <person name="Lipzen A."/>
            <person name="Lundell T."/>
            <person name="Morin E."/>
            <person name="Murat C."/>
            <person name="Riley R."/>
            <person name="Ohm R."/>
            <person name="Sun H."/>
            <person name="Tunlid A."/>
            <person name="Henrissat B."/>
            <person name="Grigoriev I.V."/>
            <person name="Hibbett D.S."/>
            <person name="Martin F."/>
        </authorList>
    </citation>
    <scope>NUCLEOTIDE SEQUENCE [LARGE SCALE GENOMIC DNA]</scope>
    <source>
        <strain evidence="2 3">Koide BX008</strain>
    </source>
</reference>
<feature type="transmembrane region" description="Helical" evidence="1">
    <location>
        <begin position="6"/>
        <end position="30"/>
    </location>
</feature>
<sequence length="279" mass="31938">MILYSQPYLVAAVLQAFLYVIYLVSSVYAFRWLLYEEEGWTLKSRDNINWGLLTITFVVFVFTTVDLAFEIGIQLTVTGGEPIASQLVIGSISVECAAFVITDALLIIRCWLVYQRSWRAICFPLILWLANVVFMVNYIVNYTLWTFVSEVPYHRRARIYLQLFSSCNFVTNLYATSAIVYRLWHITRASSSNRRLSILYRICRIVATTGILYTWTCLPLLATVLLLPKDLGAYLLFDALNFSMAGITFNLFLIRVGQLRSEMHVDGDTHNADANLGEK</sequence>
<feature type="transmembrane region" description="Helical" evidence="1">
    <location>
        <begin position="205"/>
        <end position="227"/>
    </location>
</feature>
<keyword evidence="3" id="KW-1185">Reference proteome</keyword>
<protein>
    <submittedName>
        <fullName evidence="2">Uncharacterized protein</fullName>
    </submittedName>
</protein>
<feature type="transmembrane region" description="Helical" evidence="1">
    <location>
        <begin position="233"/>
        <end position="254"/>
    </location>
</feature>
<evidence type="ECO:0000256" key="1">
    <source>
        <dbReference type="SAM" id="Phobius"/>
    </source>
</evidence>
<feature type="transmembrane region" description="Helical" evidence="1">
    <location>
        <begin position="160"/>
        <end position="184"/>
    </location>
</feature>
<dbReference type="EMBL" id="KN818306">
    <property type="protein sequence ID" value="KIL60003.1"/>
    <property type="molecule type" value="Genomic_DNA"/>
</dbReference>
<gene>
    <name evidence="2" type="ORF">M378DRAFT_960345</name>
</gene>
<name>A0A0C2WUK5_AMAMK</name>
<proteinExistence type="predicted"/>
<dbReference type="OrthoDB" id="3357408at2759"/>
<keyword evidence="1" id="KW-0472">Membrane</keyword>
<dbReference type="Proteomes" id="UP000054549">
    <property type="component" value="Unassembled WGS sequence"/>
</dbReference>
<feature type="transmembrane region" description="Helical" evidence="1">
    <location>
        <begin position="83"/>
        <end position="108"/>
    </location>
</feature>
<evidence type="ECO:0000313" key="3">
    <source>
        <dbReference type="Proteomes" id="UP000054549"/>
    </source>
</evidence>
<dbReference type="InParanoid" id="A0A0C2WUK5"/>
<dbReference type="STRING" id="946122.A0A0C2WUK5"/>
<keyword evidence="1" id="KW-1133">Transmembrane helix</keyword>
<accession>A0A0C2WUK5</accession>
<feature type="transmembrane region" description="Helical" evidence="1">
    <location>
        <begin position="120"/>
        <end position="140"/>
    </location>
</feature>
<feature type="transmembrane region" description="Helical" evidence="1">
    <location>
        <begin position="50"/>
        <end position="71"/>
    </location>
</feature>
<dbReference type="HOGENOM" id="CLU_044614_1_1_1"/>
<keyword evidence="1" id="KW-0812">Transmembrane</keyword>
<evidence type="ECO:0000313" key="2">
    <source>
        <dbReference type="EMBL" id="KIL60003.1"/>
    </source>
</evidence>